<evidence type="ECO:0000313" key="2">
    <source>
        <dbReference type="Proteomes" id="UP000245168"/>
    </source>
</evidence>
<keyword evidence="2" id="KW-1185">Reference proteome</keyword>
<dbReference type="Proteomes" id="UP000245168">
    <property type="component" value="Unassembled WGS sequence"/>
</dbReference>
<evidence type="ECO:0000313" key="1">
    <source>
        <dbReference type="EMBL" id="PWE17429.1"/>
    </source>
</evidence>
<dbReference type="Pfam" id="PF10983">
    <property type="entry name" value="DUF2793"/>
    <property type="match status" value="1"/>
</dbReference>
<dbReference type="OrthoDB" id="564699at2"/>
<accession>A0A2U2BTV8</accession>
<proteinExistence type="predicted"/>
<evidence type="ECO:0008006" key="3">
    <source>
        <dbReference type="Google" id="ProtNLM"/>
    </source>
</evidence>
<dbReference type="EMBL" id="QEXV01000003">
    <property type="protein sequence ID" value="PWE17429.1"/>
    <property type="molecule type" value="Genomic_DNA"/>
</dbReference>
<name>A0A2U2BTV8_9PROT</name>
<dbReference type="RefSeq" id="WP_109252660.1">
    <property type="nucleotide sequence ID" value="NZ_QEXV01000003.1"/>
</dbReference>
<dbReference type="AlphaFoldDB" id="A0A2U2BTV8"/>
<reference evidence="2" key="1">
    <citation type="submission" date="2018-05" db="EMBL/GenBank/DDBJ databases">
        <authorList>
            <person name="Liu B.-T."/>
        </authorList>
    </citation>
    <scope>NUCLEOTIDE SEQUENCE [LARGE SCALE GENOMIC DNA]</scope>
    <source>
        <strain evidence="2">WD6-1</strain>
    </source>
</reference>
<dbReference type="InterPro" id="IPR021251">
    <property type="entry name" value="DUF2793"/>
</dbReference>
<protein>
    <recommendedName>
        <fullName evidence="3">DUF2793 domain-containing protein</fullName>
    </recommendedName>
</protein>
<comment type="caution">
    <text evidence="1">The sequence shown here is derived from an EMBL/GenBank/DDBJ whole genome shotgun (WGS) entry which is preliminary data.</text>
</comment>
<organism evidence="1 2">
    <name type="scientific">Marinicauda salina</name>
    <dbReference type="NCBI Taxonomy" id="2135793"/>
    <lineage>
        <taxon>Bacteria</taxon>
        <taxon>Pseudomonadati</taxon>
        <taxon>Pseudomonadota</taxon>
        <taxon>Alphaproteobacteria</taxon>
        <taxon>Maricaulales</taxon>
        <taxon>Maricaulaceae</taxon>
        <taxon>Marinicauda</taxon>
    </lineage>
</organism>
<gene>
    <name evidence="1" type="ORF">DDZ18_07045</name>
</gene>
<sequence length="456" mass="47199">MSDDSTPRLGLPWLMPAQAQKHVTVNEALRRLDALVGPRALSRTTAAEPADPADGEAWILPAGASGARWDDFAENDLAVFQDGAWARYAPDGGLAVWVVDEARTVVFDGAAWRPAEELIETLQNLSRLGLGTAADAANPFAARLNAALWTALAAGAGGSGDLRVAFDKEAAANVVSLLLQSGASGRAEIGLVGDDDLAVKVSPDGQAWQTALSIDRATGGVDFSRGVSIAGTPAGALMFTPGGKGVNAIWRVDAEHSELPRTATIYAVSGDVITISGASADIFAKHDVWSGSSYLRIWNASKAPEEAAWMKAIPDWGAGNSQLQVTDAADIAGWAAGDTVRLGELAPSNEWVAAIDISPMMMQVFGYAFRQSGVMVKANLLSASAGDDVAVSPNGEKGDYVSASGTAVAGILSGAGVTIIPSTKPSPISNSNLVFVREKFATNATVELVSVMAVLQ</sequence>